<sequence length="279" mass="31078">MSSSDQSSNPWASPSSSTGTGTRTSLSPPFSNLYTSISTKQYPALPPIYDRPVFQNPADRHAFHTFCAQTQPPASSTSLPIPAHTWTDLISDACSSSPDIMNAILTLGSISLARGGGERRDDGAYVAVGTLSHYKAWRGWNRGHSSVGGNGNGISRPGDWADRADARKRTPHDNPAVSPLRSESDSDPESDYREGDIGRRAAQGLKKLTEWAYTRQRQEQERGRQGWDETGHLLRHLVRSLEMKDGLCRLPLRERERPLEWEMERGRDRYRRESSGEDV</sequence>
<dbReference type="EMBL" id="NPIC01000015">
    <property type="protein sequence ID" value="RDL30336.1"/>
    <property type="molecule type" value="Genomic_DNA"/>
</dbReference>
<dbReference type="Proteomes" id="UP000254866">
    <property type="component" value="Unassembled WGS sequence"/>
</dbReference>
<feature type="region of interest" description="Disordered" evidence="1">
    <location>
        <begin position="1"/>
        <end position="27"/>
    </location>
</feature>
<dbReference type="GeneID" id="43603063"/>
<keyword evidence="3" id="KW-1185">Reference proteome</keyword>
<evidence type="ECO:0000256" key="1">
    <source>
        <dbReference type="SAM" id="MobiDB-lite"/>
    </source>
</evidence>
<evidence type="ECO:0000313" key="2">
    <source>
        <dbReference type="EMBL" id="RDL30336.1"/>
    </source>
</evidence>
<feature type="compositionally biased region" description="Basic and acidic residues" evidence="1">
    <location>
        <begin position="159"/>
        <end position="172"/>
    </location>
</feature>
<accession>A0A370T9M1</accession>
<comment type="caution">
    <text evidence="2">The sequence shown here is derived from an EMBL/GenBank/DDBJ whole genome shotgun (WGS) entry which is preliminary data.</text>
</comment>
<organism evidence="2 3">
    <name type="scientific">Venustampulla echinocandica</name>
    <dbReference type="NCBI Taxonomy" id="2656787"/>
    <lineage>
        <taxon>Eukaryota</taxon>
        <taxon>Fungi</taxon>
        <taxon>Dikarya</taxon>
        <taxon>Ascomycota</taxon>
        <taxon>Pezizomycotina</taxon>
        <taxon>Leotiomycetes</taxon>
        <taxon>Helotiales</taxon>
        <taxon>Pleuroascaceae</taxon>
        <taxon>Venustampulla</taxon>
    </lineage>
</organism>
<dbReference type="RefSeq" id="XP_031864861.1">
    <property type="nucleotide sequence ID" value="XM_032018837.1"/>
</dbReference>
<dbReference type="AlphaFoldDB" id="A0A370T9M1"/>
<proteinExistence type="predicted"/>
<protein>
    <submittedName>
        <fullName evidence="2">Uncharacterized protein</fullName>
    </submittedName>
</protein>
<name>A0A370T9M1_9HELO</name>
<gene>
    <name evidence="2" type="ORF">BP5553_10214</name>
</gene>
<reference evidence="2 3" key="1">
    <citation type="journal article" date="2018" name="IMA Fungus">
        <title>IMA Genome-F 9: Draft genome sequence of Annulohypoxylon stygium, Aspergillus mulundensis, Berkeleyomyces basicola (syn. Thielaviopsis basicola), Ceratocystis smalleyi, two Cercospora beticola strains, Coleophoma cylindrospora, Fusarium fracticaudum, Phialophora cf. hyalina, and Morchella septimelata.</title>
        <authorList>
            <person name="Wingfield B.D."/>
            <person name="Bills G.F."/>
            <person name="Dong Y."/>
            <person name="Huang W."/>
            <person name="Nel W.J."/>
            <person name="Swalarsk-Parry B.S."/>
            <person name="Vaghefi N."/>
            <person name="Wilken P.M."/>
            <person name="An Z."/>
            <person name="de Beer Z.W."/>
            <person name="De Vos L."/>
            <person name="Chen L."/>
            <person name="Duong T.A."/>
            <person name="Gao Y."/>
            <person name="Hammerbacher A."/>
            <person name="Kikkert J.R."/>
            <person name="Li Y."/>
            <person name="Li H."/>
            <person name="Li K."/>
            <person name="Li Q."/>
            <person name="Liu X."/>
            <person name="Ma X."/>
            <person name="Naidoo K."/>
            <person name="Pethybridge S.J."/>
            <person name="Sun J."/>
            <person name="Steenkamp E.T."/>
            <person name="van der Nest M.A."/>
            <person name="van Wyk S."/>
            <person name="Wingfield M.J."/>
            <person name="Xiong C."/>
            <person name="Yue Q."/>
            <person name="Zhang X."/>
        </authorList>
    </citation>
    <scope>NUCLEOTIDE SEQUENCE [LARGE SCALE GENOMIC DNA]</scope>
    <source>
        <strain evidence="2 3">BP 5553</strain>
    </source>
</reference>
<feature type="region of interest" description="Disordered" evidence="1">
    <location>
        <begin position="145"/>
        <end position="198"/>
    </location>
</feature>
<evidence type="ECO:0000313" key="3">
    <source>
        <dbReference type="Proteomes" id="UP000254866"/>
    </source>
</evidence>